<dbReference type="PANTHER" id="PTHR10909">
    <property type="entry name" value="ELECTRON TRANSPORT OXIDOREDUCTASE"/>
    <property type="match status" value="1"/>
</dbReference>
<dbReference type="AlphaFoldDB" id="A0AAD4LED5"/>
<protein>
    <recommendedName>
        <fullName evidence="3">Acyl-CoA oxidase</fullName>
    </recommendedName>
</protein>
<keyword evidence="2" id="KW-1185">Reference proteome</keyword>
<dbReference type="GO" id="GO:0033540">
    <property type="term" value="P:fatty acid beta-oxidation using acyl-CoA oxidase"/>
    <property type="evidence" value="ECO:0007669"/>
    <property type="project" value="TreeGrafter"/>
</dbReference>
<evidence type="ECO:0000313" key="2">
    <source>
        <dbReference type="Proteomes" id="UP001201163"/>
    </source>
</evidence>
<dbReference type="GO" id="GO:0071949">
    <property type="term" value="F:FAD binding"/>
    <property type="evidence" value="ECO:0007669"/>
    <property type="project" value="InterPro"/>
</dbReference>
<dbReference type="SUPFAM" id="SSF47203">
    <property type="entry name" value="Acyl-CoA dehydrogenase C-terminal domain-like"/>
    <property type="match status" value="1"/>
</dbReference>
<dbReference type="GO" id="GO:0055088">
    <property type="term" value="P:lipid homeostasis"/>
    <property type="evidence" value="ECO:0007669"/>
    <property type="project" value="TreeGrafter"/>
</dbReference>
<organism evidence="1 2">
    <name type="scientific">Lactarius akahatsu</name>
    <dbReference type="NCBI Taxonomy" id="416441"/>
    <lineage>
        <taxon>Eukaryota</taxon>
        <taxon>Fungi</taxon>
        <taxon>Dikarya</taxon>
        <taxon>Basidiomycota</taxon>
        <taxon>Agaricomycotina</taxon>
        <taxon>Agaricomycetes</taxon>
        <taxon>Russulales</taxon>
        <taxon>Russulaceae</taxon>
        <taxon>Lactarius</taxon>
    </lineage>
</organism>
<name>A0AAD4LED5_9AGAM</name>
<dbReference type="Proteomes" id="UP001201163">
    <property type="component" value="Unassembled WGS sequence"/>
</dbReference>
<accession>A0AAD4LED5</accession>
<dbReference type="Gene3D" id="1.20.140.10">
    <property type="entry name" value="Butyryl-CoA Dehydrogenase, subunit A, domain 3"/>
    <property type="match status" value="1"/>
</dbReference>
<dbReference type="GO" id="GO:0005504">
    <property type="term" value="F:fatty acid binding"/>
    <property type="evidence" value="ECO:0007669"/>
    <property type="project" value="TreeGrafter"/>
</dbReference>
<dbReference type="GO" id="GO:0003997">
    <property type="term" value="F:acyl-CoA oxidase activity"/>
    <property type="evidence" value="ECO:0007669"/>
    <property type="project" value="InterPro"/>
</dbReference>
<dbReference type="SUPFAM" id="SSF56645">
    <property type="entry name" value="Acyl-CoA dehydrogenase NM domain-like"/>
    <property type="match status" value="1"/>
</dbReference>
<gene>
    <name evidence="1" type="ORF">EDB92DRAFT_1879160</name>
</gene>
<dbReference type="InterPro" id="IPR036250">
    <property type="entry name" value="AcylCo_DH-like_C"/>
</dbReference>
<comment type="caution">
    <text evidence="1">The sequence shown here is derived from an EMBL/GenBank/DDBJ whole genome shotgun (WGS) entry which is preliminary data.</text>
</comment>
<evidence type="ECO:0008006" key="3">
    <source>
        <dbReference type="Google" id="ProtNLM"/>
    </source>
</evidence>
<dbReference type="InterPro" id="IPR012258">
    <property type="entry name" value="Acyl-CoA_oxidase"/>
</dbReference>
<dbReference type="InterPro" id="IPR009100">
    <property type="entry name" value="AcylCoA_DH/oxidase_NM_dom_sf"/>
</dbReference>
<dbReference type="PANTHER" id="PTHR10909:SF382">
    <property type="entry name" value="ACYL-COENZYME A OXIDASE"/>
    <property type="match status" value="1"/>
</dbReference>
<dbReference type="InterPro" id="IPR046373">
    <property type="entry name" value="Acyl-CoA_Oxase/DH_mid-dom_sf"/>
</dbReference>
<sequence>MSSLSEQIAAHPFFAVDVSALPFDERISLSYQRAQLVLRTYNLTADDVLKMTPKFWEIHLDPIVALDYGLFTIIAAQINLTVGTLSRFLPTRRDLVPLVNSLLKGETMGLFLLSERGHGLDALNIETTAHQQEDGSYILHTPHEEATKIMPSSNPTFGMNKIALVMARLIIKGEDRGMRPFIVPLCNTREPFPGILSIRLPLRSGASPLDYSMTRFNKVKLPATALLGDSFETPKDARAAWWDTLWRIPIGSFAVSGPCVSGLKHTAYIGGKYSLRRLVAPHNEKIPIFTFPTQQWSVLHSVASARVLDAWYRDVAPVFSDPKATHPIKHGLAVMVKATVIRQSMECAHEMAERCGAQGTFDTNFIARHKADLDSVIIAEGDVLALCIRLWGELVLGRYTIPIPSKKESLLAKHAHGLLDEGRQVLRRVPGGHRSETAEYELLPEAERSVIALGHACAYSAAQRAGVPQVLLDLYECAAIRGDPTWFSENVGLTRAEQRAKEGTALRAAAPDIEKHLEDLNVGYAVRASIVSDAAWLGQVERMPKYKGNAQSGIPGVTPGKDGARL</sequence>
<dbReference type="GO" id="GO:0005777">
    <property type="term" value="C:peroxisome"/>
    <property type="evidence" value="ECO:0007669"/>
    <property type="project" value="InterPro"/>
</dbReference>
<dbReference type="EMBL" id="JAKELL010000054">
    <property type="protein sequence ID" value="KAH8986457.1"/>
    <property type="molecule type" value="Genomic_DNA"/>
</dbReference>
<dbReference type="Gene3D" id="2.40.110.10">
    <property type="entry name" value="Butyryl-CoA Dehydrogenase, subunit A, domain 2"/>
    <property type="match status" value="1"/>
</dbReference>
<proteinExistence type="predicted"/>
<reference evidence="1" key="1">
    <citation type="submission" date="2022-01" db="EMBL/GenBank/DDBJ databases">
        <title>Comparative genomics reveals a dynamic genome evolution in the ectomycorrhizal milk-cap (Lactarius) mushrooms.</title>
        <authorList>
            <consortium name="DOE Joint Genome Institute"/>
            <person name="Lebreton A."/>
            <person name="Tang N."/>
            <person name="Kuo A."/>
            <person name="LaButti K."/>
            <person name="Drula E."/>
            <person name="Barry K."/>
            <person name="Clum A."/>
            <person name="Lipzen A."/>
            <person name="Mousain D."/>
            <person name="Ng V."/>
            <person name="Wang R."/>
            <person name="Wang X."/>
            <person name="Dai Y."/>
            <person name="Henrissat B."/>
            <person name="Grigoriev I.V."/>
            <person name="Guerin-Laguette A."/>
            <person name="Yu F."/>
            <person name="Martin F.M."/>
        </authorList>
    </citation>
    <scope>NUCLEOTIDE SEQUENCE</scope>
    <source>
        <strain evidence="1">QP</strain>
    </source>
</reference>
<evidence type="ECO:0000313" key="1">
    <source>
        <dbReference type="EMBL" id="KAH8986457.1"/>
    </source>
</evidence>